<reference evidence="2 3" key="1">
    <citation type="journal article" date="2018" name="BMC Genomics">
        <title>Comparative genome analyses reveal sequence features reflecting distinct modes of host-adaptation between dicot and monocot powdery mildew.</title>
        <authorList>
            <person name="Wu Y."/>
            <person name="Ma X."/>
            <person name="Pan Z."/>
            <person name="Kale S.D."/>
            <person name="Song Y."/>
            <person name="King H."/>
            <person name="Zhang Q."/>
            <person name="Presley C."/>
            <person name="Deng X."/>
            <person name="Wei C.I."/>
            <person name="Xiao S."/>
        </authorList>
    </citation>
    <scope>NUCLEOTIDE SEQUENCE [LARGE SCALE GENOMIC DNA]</scope>
    <source>
        <strain evidence="2">UMSG2</strain>
    </source>
</reference>
<gene>
    <name evidence="2" type="ORF">OnM2_040015</name>
</gene>
<dbReference type="Proteomes" id="UP000286134">
    <property type="component" value="Unassembled WGS sequence"/>
</dbReference>
<dbReference type="AlphaFoldDB" id="A0A420HVY4"/>
<evidence type="ECO:0000313" key="2">
    <source>
        <dbReference type="EMBL" id="RKF61605.1"/>
    </source>
</evidence>
<comment type="caution">
    <text evidence="2">The sequence shown here is derived from an EMBL/GenBank/DDBJ whole genome shotgun (WGS) entry which is preliminary data.</text>
</comment>
<sequence>MEWSLRKALRQEGHRPVSPQVQLDFLHAIRSIDLAWATAKLIMIDETINSEGPTTDLYKLIEQFRHNLKVVETLVPESAKAPDGSNPSNVFSTSHHENSGSGACKNRVNRPAPEGWVYKKEFLIRSTKHCPFLPRKKFEN</sequence>
<name>A0A420HVY4_9PEZI</name>
<evidence type="ECO:0000256" key="1">
    <source>
        <dbReference type="SAM" id="MobiDB-lite"/>
    </source>
</evidence>
<organism evidence="2 3">
    <name type="scientific">Erysiphe neolycopersici</name>
    <dbReference type="NCBI Taxonomy" id="212602"/>
    <lineage>
        <taxon>Eukaryota</taxon>
        <taxon>Fungi</taxon>
        <taxon>Dikarya</taxon>
        <taxon>Ascomycota</taxon>
        <taxon>Pezizomycotina</taxon>
        <taxon>Leotiomycetes</taxon>
        <taxon>Erysiphales</taxon>
        <taxon>Erysiphaceae</taxon>
        <taxon>Erysiphe</taxon>
    </lineage>
</organism>
<dbReference type="OrthoDB" id="14833at2759"/>
<evidence type="ECO:0000313" key="3">
    <source>
        <dbReference type="Proteomes" id="UP000286134"/>
    </source>
</evidence>
<proteinExistence type="predicted"/>
<feature type="region of interest" description="Disordered" evidence="1">
    <location>
        <begin position="78"/>
        <end position="106"/>
    </location>
</feature>
<protein>
    <submittedName>
        <fullName evidence="2">Uncharacterized protein</fullName>
    </submittedName>
</protein>
<accession>A0A420HVY4</accession>
<dbReference type="EMBL" id="MCFK01004054">
    <property type="protein sequence ID" value="RKF61605.1"/>
    <property type="molecule type" value="Genomic_DNA"/>
</dbReference>
<keyword evidence="3" id="KW-1185">Reference proteome</keyword>